<reference evidence="2" key="1">
    <citation type="submission" date="2022-08" db="UniProtKB">
        <authorList>
            <consortium name="EnsemblMetazoa"/>
        </authorList>
    </citation>
    <scope>IDENTIFICATION</scope>
    <source>
        <strain evidence="2">Israel</strain>
    </source>
</reference>
<feature type="region of interest" description="Disordered" evidence="1">
    <location>
        <begin position="161"/>
        <end position="197"/>
    </location>
</feature>
<proteinExistence type="predicted"/>
<dbReference type="VEuPathDB" id="VectorBase:PPAI001876"/>
<dbReference type="EMBL" id="AJVK01023520">
    <property type="status" value="NOT_ANNOTATED_CDS"/>
    <property type="molecule type" value="Genomic_DNA"/>
</dbReference>
<keyword evidence="3" id="KW-1185">Reference proteome</keyword>
<evidence type="ECO:0000313" key="3">
    <source>
        <dbReference type="Proteomes" id="UP000092462"/>
    </source>
</evidence>
<dbReference type="Proteomes" id="UP000092462">
    <property type="component" value="Unassembled WGS sequence"/>
</dbReference>
<sequence>MPLEVAVSFLQRLVNMADVLIFASSLNFAELEAEKNMSSGGILRQCLRLVCTCANIVESLSGSLSPVKDPEKLLQDMDVNRLRAVIYRDVKRMFQEETKQAQFLSLAIVYFISVLMVSKYRDILEPPVEPQPPRASPVMQRNTQAQEPSARPLFPQWSHHVYPQFLPGSHPNHQSLPPPSQNAQQQHQGQHHQTQHNHLHHNANFTSSEINTNYYQTREHTILTNNSTNAYLRNRAGGISGGGGGGSGGNHGNGSGVLHKNNTVNNNYRFRSAP</sequence>
<evidence type="ECO:0000313" key="2">
    <source>
        <dbReference type="EnsemblMetazoa" id="PPAI001876-PA"/>
    </source>
</evidence>
<name>A0A1B0D3F3_PHLPP</name>
<dbReference type="EMBL" id="AJVK01023521">
    <property type="status" value="NOT_ANNOTATED_CDS"/>
    <property type="molecule type" value="Genomic_DNA"/>
</dbReference>
<protein>
    <submittedName>
        <fullName evidence="2">Uncharacterized protein</fullName>
    </submittedName>
</protein>
<feature type="compositionally biased region" description="Polar residues" evidence="1">
    <location>
        <begin position="260"/>
        <end position="274"/>
    </location>
</feature>
<dbReference type="VEuPathDB" id="VectorBase:PPAPM1_003815"/>
<feature type="region of interest" description="Disordered" evidence="1">
    <location>
        <begin position="242"/>
        <end position="274"/>
    </location>
</feature>
<accession>A0A1B0D3F3</accession>
<organism evidence="2 3">
    <name type="scientific">Phlebotomus papatasi</name>
    <name type="common">Sandfly</name>
    <dbReference type="NCBI Taxonomy" id="29031"/>
    <lineage>
        <taxon>Eukaryota</taxon>
        <taxon>Metazoa</taxon>
        <taxon>Ecdysozoa</taxon>
        <taxon>Arthropoda</taxon>
        <taxon>Hexapoda</taxon>
        <taxon>Insecta</taxon>
        <taxon>Pterygota</taxon>
        <taxon>Neoptera</taxon>
        <taxon>Endopterygota</taxon>
        <taxon>Diptera</taxon>
        <taxon>Nematocera</taxon>
        <taxon>Psychodoidea</taxon>
        <taxon>Psychodidae</taxon>
        <taxon>Phlebotomus</taxon>
        <taxon>Phlebotomus</taxon>
    </lineage>
</organism>
<feature type="compositionally biased region" description="Gly residues" evidence="1">
    <location>
        <begin position="242"/>
        <end position="255"/>
    </location>
</feature>
<feature type="region of interest" description="Disordered" evidence="1">
    <location>
        <begin position="128"/>
        <end position="149"/>
    </location>
</feature>
<evidence type="ECO:0000256" key="1">
    <source>
        <dbReference type="SAM" id="MobiDB-lite"/>
    </source>
</evidence>
<dbReference type="AlphaFoldDB" id="A0A1B0D3F3"/>
<dbReference type="EnsemblMetazoa" id="PPAI001876-RA">
    <property type="protein sequence ID" value="PPAI001876-PA"/>
    <property type="gene ID" value="PPAI001876"/>
</dbReference>